<name>A0A8N1S6A3_9HYME</name>
<dbReference type="Gene3D" id="4.10.365.10">
    <property type="entry name" value="p27"/>
    <property type="match status" value="1"/>
</dbReference>
<dbReference type="OrthoDB" id="6818750at2759"/>
<dbReference type="Proteomes" id="UP000504615">
    <property type="component" value="Unplaced"/>
</dbReference>
<evidence type="ECO:0000313" key="3">
    <source>
        <dbReference type="RefSeq" id="XP_025074335.1"/>
    </source>
</evidence>
<dbReference type="InterPro" id="IPR044898">
    <property type="entry name" value="CDI_dom_sf"/>
</dbReference>
<evidence type="ECO:0000313" key="2">
    <source>
        <dbReference type="Proteomes" id="UP000504615"/>
    </source>
</evidence>
<protein>
    <submittedName>
        <fullName evidence="3">Uncharacterized protein LOC105428336</fullName>
    </submittedName>
</protein>
<dbReference type="RefSeq" id="XP_025074335.1">
    <property type="nucleotide sequence ID" value="XM_025218550.1"/>
</dbReference>
<reference evidence="3" key="1">
    <citation type="submission" date="2025-08" db="UniProtKB">
        <authorList>
            <consortium name="RefSeq"/>
        </authorList>
    </citation>
    <scope>IDENTIFICATION</scope>
</reference>
<proteinExistence type="predicted"/>
<accession>A0A8N1S6A3</accession>
<feature type="compositionally biased region" description="Basic and acidic residues" evidence="1">
    <location>
        <begin position="52"/>
        <end position="83"/>
    </location>
</feature>
<evidence type="ECO:0000256" key="1">
    <source>
        <dbReference type="SAM" id="MobiDB-lite"/>
    </source>
</evidence>
<dbReference type="GeneID" id="105428336"/>
<organism evidence="2 3">
    <name type="scientific">Pogonomyrmex barbatus</name>
    <name type="common">red harvester ant</name>
    <dbReference type="NCBI Taxonomy" id="144034"/>
    <lineage>
        <taxon>Eukaryota</taxon>
        <taxon>Metazoa</taxon>
        <taxon>Ecdysozoa</taxon>
        <taxon>Arthropoda</taxon>
        <taxon>Hexapoda</taxon>
        <taxon>Insecta</taxon>
        <taxon>Pterygota</taxon>
        <taxon>Neoptera</taxon>
        <taxon>Endopterygota</taxon>
        <taxon>Hymenoptera</taxon>
        <taxon>Apocrita</taxon>
        <taxon>Aculeata</taxon>
        <taxon>Formicoidea</taxon>
        <taxon>Formicidae</taxon>
        <taxon>Myrmicinae</taxon>
        <taxon>Pogonomyrmex</taxon>
    </lineage>
</organism>
<keyword evidence="2" id="KW-1185">Reference proteome</keyword>
<gene>
    <name evidence="3" type="primary">LOC105428336</name>
</gene>
<feature type="region of interest" description="Disordered" evidence="1">
    <location>
        <begin position="52"/>
        <end position="90"/>
    </location>
</feature>
<dbReference type="AlphaFoldDB" id="A0A8N1S6A3"/>
<sequence>MLAASICHEFYYTVLPSTIMSTSQVPRCLFGRPNSRETMEMLQEALDEERSKFARRWGVDPRSEDKENNYQRRNNETRSDRSPGKKRSNP</sequence>